<feature type="region of interest" description="Disordered" evidence="2">
    <location>
        <begin position="1"/>
        <end position="20"/>
    </location>
</feature>
<reference evidence="4" key="2">
    <citation type="submission" date="2020-11" db="EMBL/GenBank/DDBJ databases">
        <title>Whole genome sequencing of Colletotrichum sp.</title>
        <authorList>
            <person name="Li H."/>
        </authorList>
    </citation>
    <scope>NUCLEOTIDE SEQUENCE</scope>
    <source>
        <strain evidence="4">CkLH20</strain>
    </source>
</reference>
<accession>A0A9P6HXQ4</accession>
<comment type="caution">
    <text evidence="4">The sequence shown here is derived from an EMBL/GenBank/DDBJ whole genome shotgun (WGS) entry which is preliminary data.</text>
</comment>
<dbReference type="InterPro" id="IPR045063">
    <property type="entry name" value="Dynamin_N"/>
</dbReference>
<dbReference type="Gene3D" id="3.40.50.300">
    <property type="entry name" value="P-loop containing nucleotide triphosphate hydrolases"/>
    <property type="match status" value="1"/>
</dbReference>
<feature type="compositionally biased region" description="Low complexity" evidence="2">
    <location>
        <begin position="11"/>
        <end position="20"/>
    </location>
</feature>
<evidence type="ECO:0000313" key="4">
    <source>
        <dbReference type="EMBL" id="KAF9872060.1"/>
    </source>
</evidence>
<sequence length="968" mass="110104">MADPHNSRLPSVASSSTTAQASTDIMANAQVPTFANIEDRVKAKERIRELGIQRLQDIQEILKNDQAGKLQEVGDWIASLAILLEAHMSREILVGILGETGMGKSSLLNALLGSNIGPTSQSEACTAAVCIFAWSSDLDKKSFSAQITFKNRETVEADLYAFKEEWAEIEEAENTNGDDQDENYEIRLAEINQKVTHVQNWSGLAKAQIHALSPKMILKRSNAFAKFFRNGRGEKTENSHEKISPTNRTNFLNQLKPYVDSSKSADTKSPRYWPLVEKVEIFLSCEILRHGVKLVDLPGSQDALSWRSQVAENYRSQLDKRIVVAPATRAADNKAASDFIFSKQDSDELLMNDMMKSESLCVVVTKVDEIDCNSAESEFPNENIIQVCEALNNLEEAEEELTEEDEDASYQHEGKGKGVAQKSILDKETRAHVLESGKIDSSLSEDDLRFLLKHLCIEARNTQLKKIINDHLLEAMSKESKDGEAASAALPCVLPVSSKAFQDFKRKKRTLDSYGFPDRESTGIPALREWLDRVSLHHREEWADFDIHHIRVLLDAAHAWIHGDDMNLPSLDESEKTRVQMRCELISKRLKEIVNARVRTRLRINLSNMKPFRDSPLIKGRLGKHSKQGGGQLRKASEILRRSAKGWRLKNPWGSMQAADKNDYVYWSTYKASVKRYGGLFVRPARKGQAKSHIHWMADVQHAFWRGHHEKWKHEFTQRLPGMKPRVQCAGRKAFDSWIKDIYDDDTLPGPYRDLIKGGMYRFENLFNKYISEIRSRIDTFLVTSRGKRITLARLLAEDMRPGFEAAAAHTGKGILKKQAGEVENHVDAVSFTMFERARNELEEELAQELKQVSKDMNLYWVDKKTGCWTLITNELKRMARRLCADKAMRSLTPKIGEETKLQLSALIEEWREEFDGVQARLPQQEMADDFEDDPDEDPNIKLEEDEETGELYETFAPVMVKSEPMTN</sequence>
<feature type="region of interest" description="Disordered" evidence="2">
    <location>
        <begin position="399"/>
        <end position="420"/>
    </location>
</feature>
<dbReference type="OrthoDB" id="3598281at2759"/>
<evidence type="ECO:0000313" key="5">
    <source>
        <dbReference type="Proteomes" id="UP000781932"/>
    </source>
</evidence>
<dbReference type="InterPro" id="IPR027417">
    <property type="entry name" value="P-loop_NTPase"/>
</dbReference>
<dbReference type="PANTHER" id="PTHR36681:SF3">
    <property type="entry name" value="NUCLEAR GTPASE, GERMINAL CENTER-ASSOCIATED, TANDEM DUPLICATE 3"/>
    <property type="match status" value="1"/>
</dbReference>
<dbReference type="EMBL" id="JAATWM020000040">
    <property type="protein sequence ID" value="KAF9872060.1"/>
    <property type="molecule type" value="Genomic_DNA"/>
</dbReference>
<feature type="coiled-coil region" evidence="1">
    <location>
        <begin position="832"/>
        <end position="859"/>
    </location>
</feature>
<feature type="domain" description="Dynamin N-terminal" evidence="3">
    <location>
        <begin position="94"/>
        <end position="345"/>
    </location>
</feature>
<proteinExistence type="predicted"/>
<reference evidence="4" key="1">
    <citation type="submission" date="2020-03" db="EMBL/GenBank/DDBJ databases">
        <authorList>
            <person name="He L."/>
        </authorList>
    </citation>
    <scope>NUCLEOTIDE SEQUENCE</scope>
    <source>
        <strain evidence="4">CkLH20</strain>
    </source>
</reference>
<evidence type="ECO:0000259" key="3">
    <source>
        <dbReference type="Pfam" id="PF00350"/>
    </source>
</evidence>
<dbReference type="Pfam" id="PF00350">
    <property type="entry name" value="Dynamin_N"/>
    <property type="match status" value="1"/>
</dbReference>
<dbReference type="Proteomes" id="UP000781932">
    <property type="component" value="Unassembled WGS sequence"/>
</dbReference>
<dbReference type="SUPFAM" id="SSF52540">
    <property type="entry name" value="P-loop containing nucleoside triphosphate hydrolases"/>
    <property type="match status" value="1"/>
</dbReference>
<dbReference type="RefSeq" id="XP_038741521.1">
    <property type="nucleotide sequence ID" value="XM_038893111.1"/>
</dbReference>
<name>A0A9P6HXQ4_9PEZI</name>
<feature type="compositionally biased region" description="Acidic residues" evidence="2">
    <location>
        <begin position="399"/>
        <end position="408"/>
    </location>
</feature>
<organism evidence="4 5">
    <name type="scientific">Colletotrichum karsti</name>
    <dbReference type="NCBI Taxonomy" id="1095194"/>
    <lineage>
        <taxon>Eukaryota</taxon>
        <taxon>Fungi</taxon>
        <taxon>Dikarya</taxon>
        <taxon>Ascomycota</taxon>
        <taxon>Pezizomycotina</taxon>
        <taxon>Sordariomycetes</taxon>
        <taxon>Hypocreomycetidae</taxon>
        <taxon>Glomerellales</taxon>
        <taxon>Glomerellaceae</taxon>
        <taxon>Colletotrichum</taxon>
        <taxon>Colletotrichum boninense species complex</taxon>
    </lineage>
</organism>
<feature type="compositionally biased region" description="Acidic residues" evidence="2">
    <location>
        <begin position="927"/>
        <end position="949"/>
    </location>
</feature>
<evidence type="ECO:0000256" key="2">
    <source>
        <dbReference type="SAM" id="MobiDB-lite"/>
    </source>
</evidence>
<gene>
    <name evidence="4" type="ORF">CkaCkLH20_10397</name>
</gene>
<keyword evidence="5" id="KW-1185">Reference proteome</keyword>
<feature type="region of interest" description="Disordered" evidence="2">
    <location>
        <begin position="926"/>
        <end position="949"/>
    </location>
</feature>
<evidence type="ECO:0000256" key="1">
    <source>
        <dbReference type="SAM" id="Coils"/>
    </source>
</evidence>
<keyword evidence="1" id="KW-0175">Coiled coil</keyword>
<dbReference type="AlphaFoldDB" id="A0A9P6HXQ4"/>
<dbReference type="GeneID" id="62166185"/>
<protein>
    <recommendedName>
        <fullName evidence="3">Dynamin N-terminal domain-containing protein</fullName>
    </recommendedName>
</protein>
<dbReference type="PANTHER" id="PTHR36681">
    <property type="entry name" value="NUCLEAR GTPASE, GERMINAL CENTER-ASSOCIATED, TANDEM DUPLICATE 3"/>
    <property type="match status" value="1"/>
</dbReference>